<evidence type="ECO:0000313" key="11">
    <source>
        <dbReference type="Proteomes" id="UP001055804"/>
    </source>
</evidence>
<comment type="similarity">
    <text evidence="3">Belongs to the ATPase gamma chain family.</text>
</comment>
<keyword evidence="5" id="KW-0375">Hydrogen ion transport</keyword>
<evidence type="ECO:0000313" key="10">
    <source>
        <dbReference type="EMBL" id="MCP1335066.1"/>
    </source>
</evidence>
<evidence type="ECO:0000256" key="1">
    <source>
        <dbReference type="ARBA" id="ARBA00003456"/>
    </source>
</evidence>
<sequence>MNRPEDIQQRIGNIGQIESIVSTLRAIAAAHQAETRTHLEAIRKQEGTVASALSAVLGTMLDVPAAGQPDAALSIVVGASQGFCGAHADRLADAAAAERAGGAQLMIIGARTLAAFGEEEPFWYADMVAHAPEVPGLASRLADALFAHLAQAPGKAVHILFADPAAPAEPPVRRRLFPFDFGRFPPERERQPLTNLAPAPLLAALVEEYVFTELCEALMLAFAAENAARAEAMARAQSNVRRMAKDLRTEFQQARQEQMTEEIIEVSGGGASAR</sequence>
<keyword evidence="4" id="KW-0813">Transport</keyword>
<evidence type="ECO:0000256" key="7">
    <source>
        <dbReference type="ARBA" id="ARBA00023136"/>
    </source>
</evidence>
<protein>
    <submittedName>
        <fullName evidence="10">F0F1 ATP synthase subunit gamma</fullName>
    </submittedName>
</protein>
<proteinExistence type="inferred from homology"/>
<name>A0A9J6PG29_9PROT</name>
<dbReference type="InterPro" id="IPR000131">
    <property type="entry name" value="ATP_synth_F1_gsu"/>
</dbReference>
<reference evidence="10" key="1">
    <citation type="submission" date="2022-06" db="EMBL/GenBank/DDBJ databases">
        <title>Isolation and Genomics of Futiania mangrovii gen. nov., sp. nov., a Rare and Metabolically-versatile member in the Class Alphaproteobacteria.</title>
        <authorList>
            <person name="Liu L."/>
            <person name="Huang W.-C."/>
            <person name="Pan J."/>
            <person name="Li J."/>
            <person name="Huang Y."/>
            <person name="Du H."/>
            <person name="Liu Y."/>
            <person name="Li M."/>
        </authorList>
    </citation>
    <scope>NUCLEOTIDE SEQUENCE</scope>
    <source>
        <strain evidence="10">FT118</strain>
    </source>
</reference>
<accession>A0A9J6PG29</accession>
<dbReference type="SUPFAM" id="SSF52943">
    <property type="entry name" value="ATP synthase (F1-ATPase), gamma subunit"/>
    <property type="match status" value="1"/>
</dbReference>
<dbReference type="RefSeq" id="WP_269331024.1">
    <property type="nucleotide sequence ID" value="NZ_JAMZFT010000001.1"/>
</dbReference>
<evidence type="ECO:0000256" key="8">
    <source>
        <dbReference type="ARBA" id="ARBA00023196"/>
    </source>
</evidence>
<evidence type="ECO:0000256" key="4">
    <source>
        <dbReference type="ARBA" id="ARBA00022448"/>
    </source>
</evidence>
<dbReference type="PANTHER" id="PTHR11693">
    <property type="entry name" value="ATP SYNTHASE GAMMA CHAIN"/>
    <property type="match status" value="1"/>
</dbReference>
<keyword evidence="8" id="KW-0139">CF(1)</keyword>
<dbReference type="Proteomes" id="UP001055804">
    <property type="component" value="Unassembled WGS sequence"/>
</dbReference>
<dbReference type="GO" id="GO:0046933">
    <property type="term" value="F:proton-transporting ATP synthase activity, rotational mechanism"/>
    <property type="evidence" value="ECO:0007669"/>
    <property type="project" value="InterPro"/>
</dbReference>
<dbReference type="PANTHER" id="PTHR11693:SF22">
    <property type="entry name" value="ATP SYNTHASE SUBUNIT GAMMA, MITOCHONDRIAL"/>
    <property type="match status" value="1"/>
</dbReference>
<comment type="function">
    <text evidence="1">Produces ATP from ADP in the presence of a proton gradient across the membrane. The gamma chain is believed to be important in regulating ATPase activity and the flow of protons through the CF(0) complex.</text>
</comment>
<dbReference type="Gene3D" id="3.40.1380.10">
    <property type="match status" value="1"/>
</dbReference>
<evidence type="ECO:0000256" key="3">
    <source>
        <dbReference type="ARBA" id="ARBA00007681"/>
    </source>
</evidence>
<organism evidence="10 11">
    <name type="scientific">Futiania mangrovi</name>
    <dbReference type="NCBI Taxonomy" id="2959716"/>
    <lineage>
        <taxon>Bacteria</taxon>
        <taxon>Pseudomonadati</taxon>
        <taxon>Pseudomonadota</taxon>
        <taxon>Alphaproteobacteria</taxon>
        <taxon>Futianiales</taxon>
        <taxon>Futianiaceae</taxon>
        <taxon>Futiania</taxon>
    </lineage>
</organism>
<evidence type="ECO:0000256" key="9">
    <source>
        <dbReference type="ARBA" id="ARBA00023310"/>
    </source>
</evidence>
<gene>
    <name evidence="10" type="ORF">NJQ99_01440</name>
</gene>
<comment type="caution">
    <text evidence="10">The sequence shown here is derived from an EMBL/GenBank/DDBJ whole genome shotgun (WGS) entry which is preliminary data.</text>
</comment>
<evidence type="ECO:0000256" key="6">
    <source>
        <dbReference type="ARBA" id="ARBA00023065"/>
    </source>
</evidence>
<keyword evidence="9" id="KW-0066">ATP synthesis</keyword>
<evidence type="ECO:0000256" key="2">
    <source>
        <dbReference type="ARBA" id="ARBA00004170"/>
    </source>
</evidence>
<keyword evidence="11" id="KW-1185">Reference proteome</keyword>
<dbReference type="InterPro" id="IPR035968">
    <property type="entry name" value="ATP_synth_F1_ATPase_gsu"/>
</dbReference>
<dbReference type="Gene3D" id="1.10.287.80">
    <property type="entry name" value="ATP synthase, gamma subunit, helix hairpin domain"/>
    <property type="match status" value="1"/>
</dbReference>
<evidence type="ECO:0000256" key="5">
    <source>
        <dbReference type="ARBA" id="ARBA00022781"/>
    </source>
</evidence>
<dbReference type="AlphaFoldDB" id="A0A9J6PG29"/>
<keyword evidence="6" id="KW-0406">Ion transport</keyword>
<dbReference type="GO" id="GO:0045259">
    <property type="term" value="C:proton-transporting ATP synthase complex"/>
    <property type="evidence" value="ECO:0007669"/>
    <property type="project" value="UniProtKB-KW"/>
</dbReference>
<comment type="subcellular location">
    <subcellularLocation>
        <location evidence="2">Membrane</location>
        <topology evidence="2">Peripheral membrane protein</topology>
    </subcellularLocation>
</comment>
<keyword evidence="7" id="KW-0472">Membrane</keyword>
<dbReference type="Pfam" id="PF00231">
    <property type="entry name" value="ATP-synt"/>
    <property type="match status" value="1"/>
</dbReference>
<dbReference type="EMBL" id="JAMZFT010000001">
    <property type="protein sequence ID" value="MCP1335066.1"/>
    <property type="molecule type" value="Genomic_DNA"/>
</dbReference>